<dbReference type="EMBL" id="HBGK01040364">
    <property type="protein sequence ID" value="CAD9299698.1"/>
    <property type="molecule type" value="Transcribed_RNA"/>
</dbReference>
<proteinExistence type="predicted"/>
<evidence type="ECO:0000313" key="1">
    <source>
        <dbReference type="EMBL" id="CAD9299698.1"/>
    </source>
</evidence>
<reference evidence="1" key="1">
    <citation type="submission" date="2021-01" db="EMBL/GenBank/DDBJ databases">
        <authorList>
            <person name="Corre E."/>
            <person name="Pelletier E."/>
            <person name="Niang G."/>
            <person name="Scheremetjew M."/>
            <person name="Finn R."/>
            <person name="Kale V."/>
            <person name="Holt S."/>
            <person name="Cochrane G."/>
            <person name="Meng A."/>
            <person name="Brown T."/>
            <person name="Cohen L."/>
        </authorList>
    </citation>
    <scope>NUCLEOTIDE SEQUENCE</scope>
    <source>
        <strain evidence="1">CCMP 410</strain>
    </source>
</reference>
<gene>
    <name evidence="1" type="ORF">GOCE00092_LOCUS21076</name>
</gene>
<dbReference type="AlphaFoldDB" id="A0A7S1VIR4"/>
<name>A0A7S1VIR4_9STRA</name>
<organism evidence="1">
    <name type="scientific">Grammatophora oceanica</name>
    <dbReference type="NCBI Taxonomy" id="210454"/>
    <lineage>
        <taxon>Eukaryota</taxon>
        <taxon>Sar</taxon>
        <taxon>Stramenopiles</taxon>
        <taxon>Ochrophyta</taxon>
        <taxon>Bacillariophyta</taxon>
        <taxon>Fragilariophyceae</taxon>
        <taxon>Fragilariophycidae</taxon>
        <taxon>Rhabdonematales</taxon>
        <taxon>Grammatophoraceae</taxon>
        <taxon>Grammatophora</taxon>
    </lineage>
</organism>
<accession>A0A7S1VIR4</accession>
<protein>
    <submittedName>
        <fullName evidence="1">Uncharacterized protein</fullName>
    </submittedName>
</protein>
<sequence>MSTANSFLVGDRVSLHSLQTQSLNGKKGTIAKFVKDEGRWAVKIDGVTGVPKKIKPSNLKHQDTIAVVVVPPTGDIRYEDVPVTSLEAYVQAKQAFLEDSRSNNIYHYYRLPEDKIGYMTMKVNDSFLNYPVNTNLVRLGWTSPAETIQGTVVVSFSNEQQTMTPTLYEPYELVTVKRLLNELAEARVPRHPTRNRIAKGHYLRLDPMPGIKCRCLDARSEEDED</sequence>